<name>A0ABZ2XEU7_9RHOO</name>
<protein>
    <submittedName>
        <fullName evidence="1">Uncharacterized protein</fullName>
    </submittedName>
</protein>
<accession>A0ABZ2XEU7</accession>
<sequence>MKVRDLLAKLLTGEIPGNATVYVQVTDPETGLPVLAAVTGIARAESETYGSAAIIELED</sequence>
<organism evidence="1 2">
    <name type="scientific">Azonexus hydrophilus</name>
    <dbReference type="NCBI Taxonomy" id="418702"/>
    <lineage>
        <taxon>Bacteria</taxon>
        <taxon>Pseudomonadati</taxon>
        <taxon>Pseudomonadota</taxon>
        <taxon>Betaproteobacteria</taxon>
        <taxon>Rhodocyclales</taxon>
        <taxon>Azonexaceae</taxon>
        <taxon>Azonexus</taxon>
    </lineage>
</organism>
<dbReference type="Proteomes" id="UP001479520">
    <property type="component" value="Chromosome"/>
</dbReference>
<dbReference type="EMBL" id="CP151406">
    <property type="protein sequence ID" value="WZJ20349.1"/>
    <property type="molecule type" value="Genomic_DNA"/>
</dbReference>
<evidence type="ECO:0000313" key="1">
    <source>
        <dbReference type="EMBL" id="WZJ20349.1"/>
    </source>
</evidence>
<evidence type="ECO:0000313" key="2">
    <source>
        <dbReference type="Proteomes" id="UP001479520"/>
    </source>
</evidence>
<proteinExistence type="predicted"/>
<keyword evidence="2" id="KW-1185">Reference proteome</keyword>
<reference evidence="1 2" key="1">
    <citation type="submission" date="2024-04" db="EMBL/GenBank/DDBJ databases">
        <title>Dissimilatory iodate-reducing microorganisms contribute to the enrichment of iodine in groundwater.</title>
        <authorList>
            <person name="Jiang Z."/>
        </authorList>
    </citation>
    <scope>NUCLEOTIDE SEQUENCE [LARGE SCALE GENOMIC DNA]</scope>
    <source>
        <strain evidence="1 2">NCP973</strain>
    </source>
</reference>
<gene>
    <name evidence="1" type="ORF">AADV58_10320</name>
</gene>
<dbReference type="RefSeq" id="WP_341743120.1">
    <property type="nucleotide sequence ID" value="NZ_CP151406.1"/>
</dbReference>